<evidence type="ECO:0000259" key="12">
    <source>
        <dbReference type="Pfam" id="PF06750"/>
    </source>
</evidence>
<evidence type="ECO:0000256" key="2">
    <source>
        <dbReference type="ARBA" id="ARBA00005801"/>
    </source>
</evidence>
<evidence type="ECO:0000313" key="13">
    <source>
        <dbReference type="EMBL" id="MEA5441604.1"/>
    </source>
</evidence>
<comment type="caution">
    <text evidence="13">The sequence shown here is derived from an EMBL/GenBank/DDBJ whole genome shotgun (WGS) entry which is preliminary data.</text>
</comment>
<evidence type="ECO:0000256" key="7">
    <source>
        <dbReference type="ARBA" id="ARBA00023136"/>
    </source>
</evidence>
<comment type="function">
    <text evidence="9">Plays an essential role in type IV pili and type II pseudopili formation by proteolytically removing the leader sequence from substrate proteins and subsequently monomethylating the alpha-amino group of the newly exposed N-terminal phenylalanine.</text>
</comment>
<evidence type="ECO:0000256" key="4">
    <source>
        <dbReference type="ARBA" id="ARBA00022519"/>
    </source>
</evidence>
<dbReference type="RefSeq" id="WP_323355728.1">
    <property type="nucleotide sequence ID" value="NZ_JAYGHY010000006.1"/>
</dbReference>
<comment type="subcellular location">
    <subcellularLocation>
        <location evidence="1">Cell inner membrane</location>
        <topology evidence="1">Multi-pass membrane protein</topology>
    </subcellularLocation>
    <subcellularLocation>
        <location evidence="9">Cell membrane</location>
        <topology evidence="9">Multi-pass membrane protein</topology>
    </subcellularLocation>
</comment>
<dbReference type="PRINTS" id="PR00864">
    <property type="entry name" value="PREPILNPTASE"/>
</dbReference>
<feature type="transmembrane region" description="Helical" evidence="10">
    <location>
        <begin position="216"/>
        <end position="239"/>
    </location>
</feature>
<keyword evidence="9" id="KW-0511">Multifunctional enzyme</keyword>
<dbReference type="InterPro" id="IPR000045">
    <property type="entry name" value="Prepilin_IV_endopep_pep"/>
</dbReference>
<feature type="domain" description="Prepilin peptidase A24 N-terminal" evidence="12">
    <location>
        <begin position="23"/>
        <end position="102"/>
    </location>
</feature>
<keyword evidence="9" id="KW-0489">Methyltransferase</keyword>
<comment type="catalytic activity">
    <reaction evidence="9">
        <text>Typically cleaves a -Gly-|-Phe- bond to release an N-terminal, basic peptide of 5-8 residues from type IV prepilin, and then N-methylates the new N-terminal amino group, the methyl donor being S-adenosyl-L-methionine.</text>
        <dbReference type="EC" id="3.4.23.43"/>
    </reaction>
</comment>
<evidence type="ECO:0000256" key="6">
    <source>
        <dbReference type="ARBA" id="ARBA00022989"/>
    </source>
</evidence>
<evidence type="ECO:0000256" key="9">
    <source>
        <dbReference type="RuleBase" id="RU003794"/>
    </source>
</evidence>
<dbReference type="Pfam" id="PF01478">
    <property type="entry name" value="Peptidase_A24"/>
    <property type="match status" value="1"/>
</dbReference>
<feature type="transmembrane region" description="Helical" evidence="10">
    <location>
        <begin position="149"/>
        <end position="168"/>
    </location>
</feature>
<dbReference type="PANTHER" id="PTHR30487:SF0">
    <property type="entry name" value="PREPILIN LEADER PEPTIDASE_N-METHYLTRANSFERASE-RELATED"/>
    <property type="match status" value="1"/>
</dbReference>
<protein>
    <recommendedName>
        <fullName evidence="9">Prepilin leader peptidase/N-methyltransferase</fullName>
        <ecNumber evidence="9">2.1.1.-</ecNumber>
        <ecNumber evidence="9">3.4.23.43</ecNumber>
    </recommendedName>
</protein>
<feature type="domain" description="Prepilin type IV endopeptidase peptidase" evidence="11">
    <location>
        <begin position="123"/>
        <end position="239"/>
    </location>
</feature>
<keyword evidence="4" id="KW-0997">Cell inner membrane</keyword>
<dbReference type="InterPro" id="IPR050882">
    <property type="entry name" value="Prepilin_peptidase/N-MTase"/>
</dbReference>
<evidence type="ECO:0000256" key="1">
    <source>
        <dbReference type="ARBA" id="ARBA00004429"/>
    </source>
</evidence>
<organism evidence="13 14">
    <name type="scientific">Cyanobium gracile UHCC 0281</name>
    <dbReference type="NCBI Taxonomy" id="3110309"/>
    <lineage>
        <taxon>Bacteria</taxon>
        <taxon>Bacillati</taxon>
        <taxon>Cyanobacteriota</taxon>
        <taxon>Cyanophyceae</taxon>
        <taxon>Synechococcales</taxon>
        <taxon>Prochlorococcaceae</taxon>
        <taxon>Cyanobium</taxon>
    </lineage>
</organism>
<comment type="similarity">
    <text evidence="2 8">Belongs to the peptidase A24 family.</text>
</comment>
<feature type="transmembrane region" description="Helical" evidence="10">
    <location>
        <begin position="12"/>
        <end position="35"/>
    </location>
</feature>
<sequence>MTPAPLLPSALPLFLLAPFVALAGACIGSFLNVVVWRLPREESLVFPGSHCPRCGTSLAWFENLPLLSWLLLRGRCRHCHAAIAIRYPLVELLTAGLWVAMLFARPAAMGPDPSPWLLLVAGWLLVSWLLPLALIDLDSLWLPEPLCRWGVLLGLAVTAAVGFQQGAVVGRTLLFSHLLAVAAGLLGFEALSALAEKAMGRPALGLGDAKLAALMGAWLGPLGLGLAVSLSVLGGAIIGSLARLTGRLGRQQPFPFGPFLAAGALAVWIGGDAPWLRLWGLGL</sequence>
<keyword evidence="6 10" id="KW-1133">Transmembrane helix</keyword>
<keyword evidence="3" id="KW-1003">Cell membrane</keyword>
<keyword evidence="9" id="KW-0645">Protease</keyword>
<dbReference type="EC" id="3.4.23.43" evidence="9"/>
<dbReference type="EC" id="2.1.1.-" evidence="9"/>
<keyword evidence="5 9" id="KW-0812">Transmembrane</keyword>
<keyword evidence="7 10" id="KW-0472">Membrane</keyword>
<evidence type="ECO:0000256" key="8">
    <source>
        <dbReference type="RuleBase" id="RU003793"/>
    </source>
</evidence>
<gene>
    <name evidence="13" type="ORF">VB739_03455</name>
</gene>
<evidence type="ECO:0000256" key="5">
    <source>
        <dbReference type="ARBA" id="ARBA00022692"/>
    </source>
</evidence>
<dbReference type="InterPro" id="IPR010627">
    <property type="entry name" value="Prepilin_pept_A24_N"/>
</dbReference>
<feature type="transmembrane region" description="Helical" evidence="10">
    <location>
        <begin position="116"/>
        <end position="137"/>
    </location>
</feature>
<feature type="transmembrane region" description="Helical" evidence="10">
    <location>
        <begin position="84"/>
        <end position="104"/>
    </location>
</feature>
<keyword evidence="14" id="KW-1185">Reference proteome</keyword>
<dbReference type="InterPro" id="IPR014032">
    <property type="entry name" value="Peptidase_A24A_bac"/>
</dbReference>
<name>A0ABU5SSY8_9CYAN</name>
<dbReference type="PANTHER" id="PTHR30487">
    <property type="entry name" value="TYPE 4 PREPILIN-LIKE PROTEINS LEADER PEPTIDE-PROCESSING ENZYME"/>
    <property type="match status" value="1"/>
</dbReference>
<proteinExistence type="inferred from homology"/>
<dbReference type="EMBL" id="JAYGHY010000006">
    <property type="protein sequence ID" value="MEA5441604.1"/>
    <property type="molecule type" value="Genomic_DNA"/>
</dbReference>
<evidence type="ECO:0000259" key="11">
    <source>
        <dbReference type="Pfam" id="PF01478"/>
    </source>
</evidence>
<keyword evidence="9" id="KW-0378">Hydrolase</keyword>
<dbReference type="Pfam" id="PF06750">
    <property type="entry name" value="A24_N_bact"/>
    <property type="match status" value="1"/>
</dbReference>
<keyword evidence="9" id="KW-0808">Transferase</keyword>
<reference evidence="13 14" key="1">
    <citation type="submission" date="2023-12" db="EMBL/GenBank/DDBJ databases">
        <title>Baltic Sea Cyanobacteria.</title>
        <authorList>
            <person name="Delbaje E."/>
            <person name="Fewer D.P."/>
            <person name="Shishido T.K."/>
        </authorList>
    </citation>
    <scope>NUCLEOTIDE SEQUENCE [LARGE SCALE GENOMIC DNA]</scope>
    <source>
        <strain evidence="13 14">UHCC 0281</strain>
    </source>
</reference>
<evidence type="ECO:0000313" key="14">
    <source>
        <dbReference type="Proteomes" id="UP001302329"/>
    </source>
</evidence>
<evidence type="ECO:0000256" key="10">
    <source>
        <dbReference type="SAM" id="Phobius"/>
    </source>
</evidence>
<feature type="transmembrane region" description="Helical" evidence="10">
    <location>
        <begin position="174"/>
        <end position="195"/>
    </location>
</feature>
<feature type="transmembrane region" description="Helical" evidence="10">
    <location>
        <begin position="259"/>
        <end position="279"/>
    </location>
</feature>
<accession>A0ABU5SSY8</accession>
<dbReference type="Proteomes" id="UP001302329">
    <property type="component" value="Unassembled WGS sequence"/>
</dbReference>
<evidence type="ECO:0000256" key="3">
    <source>
        <dbReference type="ARBA" id="ARBA00022475"/>
    </source>
</evidence>